<feature type="compositionally biased region" description="Low complexity" evidence="1">
    <location>
        <begin position="99"/>
        <end position="113"/>
    </location>
</feature>
<sequence length="214" mass="23229">MTCAASGSCGASPCVSSAPIVVGVSRAAPHKLTAEQKEELKKKQVERAEKKRQAREIRYKAWADTKAKLSDTTSKKAKLRLYGTLLKLRLQHFSAGDSGGCSSSADAGVSSHSHAGDSGTTHTSHHAGDGGSYYSGGDSGALIIPQASVNNYALTAEEIAERERRHKEKKEKKQQRREVRAEVATSVKGKLHEATRKREKIRLAVTWLTLKLHL</sequence>
<feature type="region of interest" description="Disordered" evidence="1">
    <location>
        <begin position="99"/>
        <end position="132"/>
    </location>
</feature>
<accession>A0AAD4I8G6</accession>
<keyword evidence="3" id="KW-1185">Reference proteome</keyword>
<dbReference type="AlphaFoldDB" id="A0AAD4I8G6"/>
<comment type="caution">
    <text evidence="2">The sequence shown here is derived from an EMBL/GenBank/DDBJ whole genome shotgun (WGS) entry which is preliminary data.</text>
</comment>
<evidence type="ECO:0000313" key="2">
    <source>
        <dbReference type="EMBL" id="KAG9190123.1"/>
    </source>
</evidence>
<gene>
    <name evidence="2" type="ORF">G6011_08211</name>
</gene>
<evidence type="ECO:0000313" key="3">
    <source>
        <dbReference type="Proteomes" id="UP001199106"/>
    </source>
</evidence>
<name>A0AAD4I8G6_9PLEO</name>
<reference evidence="2" key="1">
    <citation type="submission" date="2021-07" db="EMBL/GenBank/DDBJ databases">
        <title>Genome Resource of American Ginseng Black Spot Pathogen Alternaria panax.</title>
        <authorList>
            <person name="Qiu C."/>
            <person name="Wang W."/>
            <person name="Liu Z."/>
        </authorList>
    </citation>
    <scope>NUCLEOTIDE SEQUENCE</scope>
    <source>
        <strain evidence="2">BNCC115425</strain>
    </source>
</reference>
<evidence type="ECO:0000256" key="1">
    <source>
        <dbReference type="SAM" id="MobiDB-lite"/>
    </source>
</evidence>
<proteinExistence type="predicted"/>
<organism evidence="2 3">
    <name type="scientific">Alternaria panax</name>
    <dbReference type="NCBI Taxonomy" id="48097"/>
    <lineage>
        <taxon>Eukaryota</taxon>
        <taxon>Fungi</taxon>
        <taxon>Dikarya</taxon>
        <taxon>Ascomycota</taxon>
        <taxon>Pezizomycotina</taxon>
        <taxon>Dothideomycetes</taxon>
        <taxon>Pleosporomycetidae</taxon>
        <taxon>Pleosporales</taxon>
        <taxon>Pleosporineae</taxon>
        <taxon>Pleosporaceae</taxon>
        <taxon>Alternaria</taxon>
        <taxon>Alternaria sect. Panax</taxon>
    </lineage>
</organism>
<dbReference type="Proteomes" id="UP001199106">
    <property type="component" value="Unassembled WGS sequence"/>
</dbReference>
<dbReference type="EMBL" id="JAANER010000004">
    <property type="protein sequence ID" value="KAG9190123.1"/>
    <property type="molecule type" value="Genomic_DNA"/>
</dbReference>
<protein>
    <submittedName>
        <fullName evidence="2">Uncharacterized protein</fullName>
    </submittedName>
</protein>